<dbReference type="SUPFAM" id="SSF102114">
    <property type="entry name" value="Radical SAM enzymes"/>
    <property type="match status" value="1"/>
</dbReference>
<dbReference type="EMBL" id="JACSNV010000022">
    <property type="protein sequence ID" value="MBM6878795.1"/>
    <property type="molecule type" value="Genomic_DNA"/>
</dbReference>
<dbReference type="InterPro" id="IPR058240">
    <property type="entry name" value="rSAM_sf"/>
</dbReference>
<dbReference type="InterPro" id="IPR005911">
    <property type="entry name" value="YhcC-like"/>
</dbReference>
<dbReference type="RefSeq" id="WP_205132931.1">
    <property type="nucleotide sequence ID" value="NZ_JACSNT010000003.1"/>
</dbReference>
<feature type="domain" description="Radical SAM core" evidence="7">
    <location>
        <begin position="16"/>
        <end position="255"/>
    </location>
</feature>
<comment type="cofactor">
    <cofactor evidence="1">
        <name>[4Fe-4S] cluster</name>
        <dbReference type="ChEBI" id="CHEBI:49883"/>
    </cofactor>
</comment>
<reference evidence="8 9" key="1">
    <citation type="journal article" date="2021" name="Sci. Rep.">
        <title>The distribution of antibiotic resistance genes in chicken gut microbiota commensals.</title>
        <authorList>
            <person name="Juricova H."/>
            <person name="Matiasovicova J."/>
            <person name="Kubasova T."/>
            <person name="Cejkova D."/>
            <person name="Rychlik I."/>
        </authorList>
    </citation>
    <scope>NUCLEOTIDE SEQUENCE [LARGE SCALE GENOMIC DNA]</scope>
    <source>
        <strain evidence="8 9">An431b</strain>
    </source>
</reference>
<dbReference type="PANTHER" id="PTHR11135:SF1">
    <property type="entry name" value="PROTEIN YHCC"/>
    <property type="match status" value="1"/>
</dbReference>
<accession>A0ABS2GCB0</accession>
<gene>
    <name evidence="8" type="ORF">H9X83_11615</name>
</gene>
<keyword evidence="2" id="KW-0004">4Fe-4S</keyword>
<evidence type="ECO:0000256" key="3">
    <source>
        <dbReference type="ARBA" id="ARBA00022691"/>
    </source>
</evidence>
<dbReference type="InterPro" id="IPR007197">
    <property type="entry name" value="rSAM"/>
</dbReference>
<dbReference type="SFLD" id="SFLDG01086">
    <property type="entry name" value="elongater_protein-like"/>
    <property type="match status" value="1"/>
</dbReference>
<evidence type="ECO:0000256" key="4">
    <source>
        <dbReference type="ARBA" id="ARBA00022723"/>
    </source>
</evidence>
<dbReference type="InterPro" id="IPR032432">
    <property type="entry name" value="Radical_SAM_C"/>
</dbReference>
<organism evidence="8 9">
    <name type="scientific">Anaerotignum lactatifermentans</name>
    <dbReference type="NCBI Taxonomy" id="160404"/>
    <lineage>
        <taxon>Bacteria</taxon>
        <taxon>Bacillati</taxon>
        <taxon>Bacillota</taxon>
        <taxon>Clostridia</taxon>
        <taxon>Lachnospirales</taxon>
        <taxon>Anaerotignaceae</taxon>
        <taxon>Anaerotignum</taxon>
    </lineage>
</organism>
<dbReference type="InterPro" id="IPR006638">
    <property type="entry name" value="Elp3/MiaA/NifB-like_rSAM"/>
</dbReference>
<dbReference type="CDD" id="cd01335">
    <property type="entry name" value="Radical_SAM"/>
    <property type="match status" value="1"/>
</dbReference>
<dbReference type="Proteomes" id="UP000729290">
    <property type="component" value="Unassembled WGS sequence"/>
</dbReference>
<protein>
    <submittedName>
        <fullName evidence="8">TIGR01212 family radical SAM protein</fullName>
    </submittedName>
</protein>
<comment type="caution">
    <text evidence="8">The sequence shown here is derived from an EMBL/GenBank/DDBJ whole genome shotgun (WGS) entry which is preliminary data.</text>
</comment>
<dbReference type="Pfam" id="PF04055">
    <property type="entry name" value="Radical_SAM"/>
    <property type="match status" value="1"/>
</dbReference>
<dbReference type="NCBIfam" id="TIGR01212">
    <property type="entry name" value="TIGR01212 family radical SAM protein"/>
    <property type="match status" value="1"/>
</dbReference>
<keyword evidence="9" id="KW-1185">Reference proteome</keyword>
<proteinExistence type="predicted"/>
<dbReference type="Pfam" id="PF16199">
    <property type="entry name" value="Radical_SAM_C"/>
    <property type="match status" value="1"/>
</dbReference>
<evidence type="ECO:0000256" key="5">
    <source>
        <dbReference type="ARBA" id="ARBA00023004"/>
    </source>
</evidence>
<dbReference type="InterPro" id="IPR039661">
    <property type="entry name" value="ELP3"/>
</dbReference>
<evidence type="ECO:0000313" key="9">
    <source>
        <dbReference type="Proteomes" id="UP000729290"/>
    </source>
</evidence>
<sequence length="312" mass="35232">MAEKPYRDLNTYYREIFGKKTAKISLNGGFTCPNRDGTLGTGGCVFCSAGGSGDFAESPALSIPEQIQKGKAQTAKKWEDPAYIAYFQAFTNTYAPAEVLRRVYGQAIDQPEIRGLSIATRPDCMGQEVLDLLEELSQNTHLWVEFGLQTSNEHTAALIRRGYPNDTFAAAVKQLHLRRIPVIAHVILGLPEEGETEILSTMDFLNELPISGVKLHLLHVIEGTELARWYQEGRYVPLAEEEYIRLVCRCIARLRPDIVIHRLTGDGDKNSLLAPLWSRNKRHVLNQIHHRLRLENITQGMDWPPSRQREGQ</sequence>
<evidence type="ECO:0000256" key="1">
    <source>
        <dbReference type="ARBA" id="ARBA00001966"/>
    </source>
</evidence>
<name>A0ABS2GCB0_9FIRM</name>
<keyword evidence="4" id="KW-0479">Metal-binding</keyword>
<dbReference type="PANTHER" id="PTHR11135">
    <property type="entry name" value="HISTONE ACETYLTRANSFERASE-RELATED"/>
    <property type="match status" value="1"/>
</dbReference>
<dbReference type="SMART" id="SM00729">
    <property type="entry name" value="Elp3"/>
    <property type="match status" value="1"/>
</dbReference>
<evidence type="ECO:0000256" key="6">
    <source>
        <dbReference type="ARBA" id="ARBA00023014"/>
    </source>
</evidence>
<dbReference type="Gene3D" id="3.80.30.20">
    <property type="entry name" value="tm_1862 like domain"/>
    <property type="match status" value="1"/>
</dbReference>
<keyword evidence="6" id="KW-0411">Iron-sulfur</keyword>
<evidence type="ECO:0000259" key="7">
    <source>
        <dbReference type="PROSITE" id="PS51918"/>
    </source>
</evidence>
<dbReference type="InterPro" id="IPR023404">
    <property type="entry name" value="rSAM_horseshoe"/>
</dbReference>
<dbReference type="PROSITE" id="PS51918">
    <property type="entry name" value="RADICAL_SAM"/>
    <property type="match status" value="1"/>
</dbReference>
<dbReference type="SFLD" id="SFLDG01091">
    <property type="entry name" value="uncharacterized_CHP01210-like"/>
    <property type="match status" value="1"/>
</dbReference>
<evidence type="ECO:0000256" key="2">
    <source>
        <dbReference type="ARBA" id="ARBA00022485"/>
    </source>
</evidence>
<keyword evidence="5" id="KW-0408">Iron</keyword>
<evidence type="ECO:0000313" key="8">
    <source>
        <dbReference type="EMBL" id="MBM6878795.1"/>
    </source>
</evidence>
<keyword evidence="3" id="KW-0949">S-adenosyl-L-methionine</keyword>
<dbReference type="SFLD" id="SFLDS00029">
    <property type="entry name" value="Radical_SAM"/>
    <property type="match status" value="1"/>
</dbReference>